<dbReference type="InterPro" id="IPR043426">
    <property type="entry name" value="MltB-like"/>
</dbReference>
<evidence type="ECO:0000256" key="1">
    <source>
        <dbReference type="SAM" id="MobiDB-lite"/>
    </source>
</evidence>
<organism evidence="3 4">
    <name type="scientific">Amycolatopsis xylanica</name>
    <dbReference type="NCBI Taxonomy" id="589385"/>
    <lineage>
        <taxon>Bacteria</taxon>
        <taxon>Bacillati</taxon>
        <taxon>Actinomycetota</taxon>
        <taxon>Actinomycetes</taxon>
        <taxon>Pseudonocardiales</taxon>
        <taxon>Pseudonocardiaceae</taxon>
        <taxon>Amycolatopsis</taxon>
    </lineage>
</organism>
<keyword evidence="2" id="KW-0472">Membrane</keyword>
<feature type="region of interest" description="Disordered" evidence="1">
    <location>
        <begin position="141"/>
        <end position="181"/>
    </location>
</feature>
<keyword evidence="2" id="KW-1133">Transmembrane helix</keyword>
<evidence type="ECO:0000313" key="3">
    <source>
        <dbReference type="EMBL" id="SDX97492.1"/>
    </source>
</evidence>
<protein>
    <recommendedName>
        <fullName evidence="5">Membrane-bound lytic murein transglycosylase B</fullName>
    </recommendedName>
</protein>
<dbReference type="Proteomes" id="UP000199515">
    <property type="component" value="Unassembled WGS sequence"/>
</dbReference>
<dbReference type="PANTHER" id="PTHR30163:SF8">
    <property type="entry name" value="LYTIC MUREIN TRANSGLYCOSYLASE"/>
    <property type="match status" value="1"/>
</dbReference>
<proteinExistence type="predicted"/>
<dbReference type="GO" id="GO:0008933">
    <property type="term" value="F:peptidoglycan lytic transglycosylase activity"/>
    <property type="evidence" value="ECO:0007669"/>
    <property type="project" value="TreeGrafter"/>
</dbReference>
<dbReference type="Gene3D" id="1.10.530.10">
    <property type="match status" value="1"/>
</dbReference>
<evidence type="ECO:0008006" key="5">
    <source>
        <dbReference type="Google" id="ProtNLM"/>
    </source>
</evidence>
<accession>A0A1H3G2D3</accession>
<dbReference type="PANTHER" id="PTHR30163">
    <property type="entry name" value="MEMBRANE-BOUND LYTIC MUREIN TRANSGLYCOSYLASE B"/>
    <property type="match status" value="1"/>
</dbReference>
<keyword evidence="2" id="KW-0812">Transmembrane</keyword>
<feature type="region of interest" description="Disordered" evidence="1">
    <location>
        <begin position="1"/>
        <end position="26"/>
    </location>
</feature>
<dbReference type="SUPFAM" id="SSF53955">
    <property type="entry name" value="Lysozyme-like"/>
    <property type="match status" value="1"/>
</dbReference>
<feature type="transmembrane region" description="Helical" evidence="2">
    <location>
        <begin position="31"/>
        <end position="50"/>
    </location>
</feature>
<dbReference type="CDD" id="cd13399">
    <property type="entry name" value="Slt35-like"/>
    <property type="match status" value="1"/>
</dbReference>
<dbReference type="InterPro" id="IPR023346">
    <property type="entry name" value="Lysozyme-like_dom_sf"/>
</dbReference>
<keyword evidence="4" id="KW-1185">Reference proteome</keyword>
<dbReference type="EMBL" id="FNON01000004">
    <property type="protein sequence ID" value="SDX97492.1"/>
    <property type="molecule type" value="Genomic_DNA"/>
</dbReference>
<name>A0A1H3G2D3_9PSEU</name>
<dbReference type="AlphaFoldDB" id="A0A1H3G2D3"/>
<gene>
    <name evidence="3" type="ORF">SAMN05421504_10499</name>
</gene>
<reference evidence="3 4" key="1">
    <citation type="submission" date="2016-10" db="EMBL/GenBank/DDBJ databases">
        <authorList>
            <person name="de Groot N.N."/>
        </authorList>
    </citation>
    <scope>NUCLEOTIDE SEQUENCE [LARGE SCALE GENOMIC DNA]</scope>
    <source>
        <strain evidence="3 4">CPCC 202699</strain>
    </source>
</reference>
<evidence type="ECO:0000256" key="2">
    <source>
        <dbReference type="SAM" id="Phobius"/>
    </source>
</evidence>
<sequence length="277" mass="29575">MGLVTDARTSPLSLLDQEQPPHPERKSRRGCAIVAMLLVACLVAVAIWIFDSLSSRPQVPIKPRFEVPALLPEPKTAIPGEAGALPSAETLDAWVAKVSDRTDIPLRALRAYVNAATVTAEKSPDCRITWATIAGIGRIESQHGRHGNSDVDADGDVSPPIIGPALDGSPGFQKIPDTDKGKLDTDAEWDRAVGPMQFLPATWKRWSVRANGDGAAPDPQNIDDAALTTARYMCAKGGDLADPVGWWTAVLTYNNSAAYGREVFSNADAYGKAALKP</sequence>
<dbReference type="GO" id="GO:0009253">
    <property type="term" value="P:peptidoglycan catabolic process"/>
    <property type="evidence" value="ECO:0007669"/>
    <property type="project" value="TreeGrafter"/>
</dbReference>
<evidence type="ECO:0000313" key="4">
    <source>
        <dbReference type="Proteomes" id="UP000199515"/>
    </source>
</evidence>
<dbReference type="STRING" id="589385.SAMN05421504_10499"/>